<dbReference type="InterPro" id="IPR024618">
    <property type="entry name" value="DUF3857"/>
</dbReference>
<sequence>MRTFPSFFRAHWLLTLLLSLICVGGLRAQTPVSRDVPDVYRELIDQRLTKLDDLLEGGHPESKESIDGEVLLREYLYWVDEDGKSHRIFHTVYHAHTQDGVEAMAQDRFAFDAKLTRVHLAAARTIGADGTVKEVADNAAFIERGRQENATQLYNSDHSVVVIYPDVKMGSLVETILVYEEVEQQIPGEFTTVLGFSTGWPVTHDRREIDLPTPLFEKLNQDQLGDDVPQMEIVSQMAGRTRLRWSADHLDRGFSERSEAPSSQTGPCVFLSTLPDWDAFTTWYSGVLAERSTLSDELKQQVDSWTEGLDSDEQILRALFEKAANDVRYTGLEFGFSGLRPYACNTVWDNQYGDCKDKSNLLRAMLAHKGINAYLTLVQTSHAGLVPKGVADFRRFDHAILAVELKPGKWIFCDPTIEHGRPGTLSPSSSDREVLVVVGERAQWMRTPPATGLKYHYALSLDLSDSYQITGTLESTGSGYYSISELRRHSGAGRDAALGNLHDLVGAFFPSAWAIDYQEPETDVITAPDTFTNRSYLITPSLQTDSENRIHLPFPMPRGLLYDYGHTEKRHTNYFQWPETTEITVTLRLPNHLTPASLPAPLESINPYYAARGQWTFDKATHTLAATLTNTTGRSVIPKNQVATALETTRALTTWVQAPVILEPKEPADTAADQRQTLKLPTAKGQLAYIDARFPIHGDRHARRDQLTAVRAAYPDDTATQYQVRHELAMLDFYANRFDQAITTWSELVANRPADIPDSSAHFSRYMLAQAHADNGSHDEAFAALRPLLETKGVSDYRLGWSLTCAGEFAIHGATVENADEYLRRALEIDGAHRDQANALLFVLHCFEANEEAATQWLTNALRRPLAEFEPVMRAAYTVFDEFRPEEDAQDALLLAARVIDSVCAAPAGDEIEESQNFATAYPAFFKSMHAARHANLVLGPQFQKFVASNRERLVAYAPDLDPLANASADEHKARIEKLMTADDKQIVAAIAHYVSQHPCTDLPEQLWRMAAFVSSEELKQSPATPLTPQLIALGEQIPFSNSNRWEFDFIRAKWLFHDKNWQQAIEMFQAQRAHPEFNTDFRSSSIYQEGQCHEFLGAWDKAIDCYLQLKGSHTTLPTAATAVMRAGVLQAREGRHDEALATWTLLHDVPESVITRSSAEVDLKEAIKLSKRPEALLNYWKAAEQWWQKVARRHLGACGVSVKDHRIEPYLSATAPALESAIMRSAQGNDGEAYLTALLPLIDYLRWSPNGLELIYNQFQIAAIDNNPRLKKHTNVIAQSIAGAVVDFGDPELIPYAQRLNVALLIDGGQSDQALPLARTYVEQMQRYDRNHIERLIWLYMMASVQSGENLEESSAEGLKVWQNGISQMDPHQFGNSLGWALREAGRNDDALAVAQAALQLQTNTPAYTNLLRKLVTTIQAEAKSSGELNTALLDWAQQNRPVWYDLVEAPTPDSLEFAPTAASLKFHLQLVADESAPAAQRLKAWQDAVLTIAEQEPQWAGFVDVVSQAARLEAIPATTKAQAIWRAYTYACYQGHPRAARKLRNLPAFQQLNAHILTDLSPRLMDHAAAVRYRDADQHLANIDSLTQVDEIDDALRELISTELRGLWILGEVEAAEEVIKSVKSWKLSDDSFTFKLGLQMGLRKASHQLQHEMALADEWTTLLQPQLELAATKAPRDWREWRSRTTMHSGLPFTGLDEAAIDGILAKRILERSMIHSTPHLSQFLMSPRLWPAASDEGAAETYGAAVKAMMESKLESDLKADCLIRFYSLVPRDRAMRKHIADVLEPHTESPHKHLRAMVTCIRTGFLASAGEKPAPGSLDAQELNAFREAIAHFFQPTLALAYGDEATRSATLETVRNTEATSTEPELGKLMALALLTDSPVADVAKELKLSVLDQNIDRWWYEAPGAIRSQIASLILTGRSEEIPAELLPWLISRTNATTAHTLHALDAWRRGDFKTMLKHTAKAQLHDQETATLLHAIALAGTGQKQDSRVLLQHLTSDLYLDNDVWMAAKLVLRSLSTQETAAE</sequence>
<dbReference type="SUPFAM" id="SSF54001">
    <property type="entry name" value="Cysteine proteinases"/>
    <property type="match status" value="1"/>
</dbReference>
<dbReference type="Proteomes" id="UP000475117">
    <property type="component" value="Chromosome"/>
</dbReference>
<evidence type="ECO:0000313" key="2">
    <source>
        <dbReference type="Proteomes" id="UP000475117"/>
    </source>
</evidence>
<accession>A0A6B3L119</accession>
<dbReference type="EMBL" id="CP066776">
    <property type="protein sequence ID" value="QQL44164.1"/>
    <property type="molecule type" value="Genomic_DNA"/>
</dbReference>
<dbReference type="Gene3D" id="3.10.620.30">
    <property type="match status" value="1"/>
</dbReference>
<proteinExistence type="predicted"/>
<dbReference type="Gene3D" id="2.60.40.3140">
    <property type="match status" value="1"/>
</dbReference>
<protein>
    <submittedName>
        <fullName evidence="1">DUF3857 and transglutaminase domain-containing protein</fullName>
    </submittedName>
</protein>
<dbReference type="Pfam" id="PF12969">
    <property type="entry name" value="DUF3857"/>
    <property type="match status" value="1"/>
</dbReference>
<keyword evidence="2" id="KW-1185">Reference proteome</keyword>
<name>A0A6B3L119_9BACT</name>
<gene>
    <name evidence="1" type="ORF">G3M56_009680</name>
</gene>
<dbReference type="InterPro" id="IPR011990">
    <property type="entry name" value="TPR-like_helical_dom_sf"/>
</dbReference>
<dbReference type="Gene3D" id="1.25.40.10">
    <property type="entry name" value="Tetratricopeptide repeat domain"/>
    <property type="match status" value="2"/>
</dbReference>
<dbReference type="InterPro" id="IPR038765">
    <property type="entry name" value="Papain-like_cys_pep_sf"/>
</dbReference>
<reference evidence="1 2" key="1">
    <citation type="submission" date="2020-12" db="EMBL/GenBank/DDBJ databases">
        <title>Sulforoseuscoccus oceanibium gen. nov., sp. nov., a representative of the phylum Verrucomicrobia with special cytoplasmic membrane, and proposal of Sulforoseuscoccusaceae fam. nov.</title>
        <authorList>
            <person name="Xi F."/>
        </authorList>
    </citation>
    <scope>NUCLEOTIDE SEQUENCE [LARGE SCALE GENOMIC DNA]</scope>
    <source>
        <strain evidence="1 2">T37</strain>
    </source>
</reference>
<dbReference type="SUPFAM" id="SSF48452">
    <property type="entry name" value="TPR-like"/>
    <property type="match status" value="2"/>
</dbReference>
<dbReference type="KEGG" id="soa:G3M56_009680"/>
<evidence type="ECO:0000313" key="1">
    <source>
        <dbReference type="EMBL" id="QQL44164.1"/>
    </source>
</evidence>
<organism evidence="1 2">
    <name type="scientific">Sulfuriroseicoccus oceanibius</name>
    <dbReference type="NCBI Taxonomy" id="2707525"/>
    <lineage>
        <taxon>Bacteria</taxon>
        <taxon>Pseudomonadati</taxon>
        <taxon>Verrucomicrobiota</taxon>
        <taxon>Verrucomicrobiia</taxon>
        <taxon>Verrucomicrobiales</taxon>
        <taxon>Verrucomicrobiaceae</taxon>
        <taxon>Sulfuriroseicoccus</taxon>
    </lineage>
</organism>
<dbReference type="RefSeq" id="WP_164362484.1">
    <property type="nucleotide sequence ID" value="NZ_CP066776.1"/>
</dbReference>
<dbReference type="Pfam" id="PF13432">
    <property type="entry name" value="TPR_16"/>
    <property type="match status" value="1"/>
</dbReference>